<organism evidence="2 3">
    <name type="scientific">Nitzschia inconspicua</name>
    <dbReference type="NCBI Taxonomy" id="303405"/>
    <lineage>
        <taxon>Eukaryota</taxon>
        <taxon>Sar</taxon>
        <taxon>Stramenopiles</taxon>
        <taxon>Ochrophyta</taxon>
        <taxon>Bacillariophyta</taxon>
        <taxon>Bacillariophyceae</taxon>
        <taxon>Bacillariophycidae</taxon>
        <taxon>Bacillariales</taxon>
        <taxon>Bacillariaceae</taxon>
        <taxon>Nitzschia</taxon>
    </lineage>
</organism>
<dbReference type="EMBL" id="JAGRRH010000018">
    <property type="protein sequence ID" value="KAG7350776.1"/>
    <property type="molecule type" value="Genomic_DNA"/>
</dbReference>
<protein>
    <submittedName>
        <fullName evidence="2">Peptidase U34 dipeptidase family protein</fullName>
    </submittedName>
</protein>
<reference evidence="2" key="2">
    <citation type="submission" date="2021-04" db="EMBL/GenBank/DDBJ databases">
        <authorList>
            <person name="Podell S."/>
        </authorList>
    </citation>
    <scope>NUCLEOTIDE SEQUENCE</scope>
    <source>
        <strain evidence="2">Hildebrandi</strain>
    </source>
</reference>
<gene>
    <name evidence="2" type="ORF">IV203_010136</name>
</gene>
<comment type="caution">
    <text evidence="2">The sequence shown here is derived from an EMBL/GenBank/DDBJ whole genome shotgun (WGS) entry which is preliminary data.</text>
</comment>
<proteinExistence type="inferred from homology"/>
<dbReference type="InterPro" id="IPR005322">
    <property type="entry name" value="Peptidase_C69"/>
</dbReference>
<dbReference type="PANTHER" id="PTHR12994:SF17">
    <property type="entry name" value="LD30995P"/>
    <property type="match status" value="1"/>
</dbReference>
<dbReference type="AlphaFoldDB" id="A0A9K3KX11"/>
<accession>A0A9K3KX11</accession>
<dbReference type="Proteomes" id="UP000693970">
    <property type="component" value="Unassembled WGS sequence"/>
</dbReference>
<keyword evidence="3" id="KW-1185">Reference proteome</keyword>
<dbReference type="OrthoDB" id="5175656at2759"/>
<dbReference type="GO" id="GO:0006508">
    <property type="term" value="P:proteolysis"/>
    <property type="evidence" value="ECO:0007669"/>
    <property type="project" value="InterPro"/>
</dbReference>
<dbReference type="Pfam" id="PF03577">
    <property type="entry name" value="Peptidase_C69"/>
    <property type="match status" value="1"/>
</dbReference>
<dbReference type="GO" id="GO:0016805">
    <property type="term" value="F:dipeptidase activity"/>
    <property type="evidence" value="ECO:0007669"/>
    <property type="project" value="InterPro"/>
</dbReference>
<sequence>MIPITTYYSPRKAIVATAATAAAILLSFQTVLVQSCSDFLVTPGASLDGSAMIAYNADDVGLNGVLYHYPATTNNDVQSNISIYEWDSGEYLGEIPQVRETFNVVGNGNEYGLVIGESTYGGIPILGRPLDPKNRGIDYGSLIYITLQRSKTAREAIHTMVDLMDTHGYASEGESFSIADASGEVWIMEVIGRGPTFGKIGAVWVARRVPDGYVTAHANQARITTFPRDDAETCLYADDVIDVAVHYGLYSKAADPAAFSFSDVYDPVGFSGARFSDARVWSMFSQIADEDGSFQIQYQDYASGQNLTNRMPLFIKPYKKLDIRDVMDLMNSHYDGTALDSSHDVGSGLFGAPYRPRPLEWTFGEMRYFNERTVAIEKTGWNFVAQIRPHMPRELAALIWFGVDDSSTSPRLPVYASSKMVPEAYAGKGTQDGVKFDIFKFDMKKAFWIQNLVSNFAYSRWNDCYPTVRHKIDEIHAAFAYQVGHVDAKALDLYKKQDASVAVDFVTMFTVEAGEDLQREWTAFFGDLFTRFRDFSIILPDPDSSRGFTIESPGLSEEVKRRIVMETGTRYQVPQQYGETPGLRWGGQVTEVLVKAY</sequence>
<name>A0A9K3KX11_9STRA</name>
<evidence type="ECO:0000313" key="3">
    <source>
        <dbReference type="Proteomes" id="UP000693970"/>
    </source>
</evidence>
<comment type="similarity">
    <text evidence="1">Belongs to the peptidase C69 family. Secernin subfamily.</text>
</comment>
<reference evidence="2" key="1">
    <citation type="journal article" date="2021" name="Sci. Rep.">
        <title>Diploid genomic architecture of Nitzschia inconspicua, an elite biomass production diatom.</title>
        <authorList>
            <person name="Oliver A."/>
            <person name="Podell S."/>
            <person name="Pinowska A."/>
            <person name="Traller J.C."/>
            <person name="Smith S.R."/>
            <person name="McClure R."/>
            <person name="Beliaev A."/>
            <person name="Bohutskyi P."/>
            <person name="Hill E.A."/>
            <person name="Rabines A."/>
            <person name="Zheng H."/>
            <person name="Allen L.Z."/>
            <person name="Kuo A."/>
            <person name="Grigoriev I.V."/>
            <person name="Allen A.E."/>
            <person name="Hazlebeck D."/>
            <person name="Allen E.E."/>
        </authorList>
    </citation>
    <scope>NUCLEOTIDE SEQUENCE</scope>
    <source>
        <strain evidence="2">Hildebrandi</strain>
    </source>
</reference>
<dbReference type="PANTHER" id="PTHR12994">
    <property type="entry name" value="SECERNIN"/>
    <property type="match status" value="1"/>
</dbReference>
<evidence type="ECO:0000313" key="2">
    <source>
        <dbReference type="EMBL" id="KAG7350776.1"/>
    </source>
</evidence>
<dbReference type="GO" id="GO:0070004">
    <property type="term" value="F:cysteine-type exopeptidase activity"/>
    <property type="evidence" value="ECO:0007669"/>
    <property type="project" value="InterPro"/>
</dbReference>
<evidence type="ECO:0000256" key="1">
    <source>
        <dbReference type="ARBA" id="ARBA00005705"/>
    </source>
</evidence>